<accession>A0AAV5TT11</accession>
<keyword evidence="1" id="KW-0472">Membrane</keyword>
<gene>
    <name evidence="2" type="ORF">PENTCL1PPCAC_19333</name>
</gene>
<dbReference type="AlphaFoldDB" id="A0AAV5TT11"/>
<dbReference type="Proteomes" id="UP001432027">
    <property type="component" value="Unassembled WGS sequence"/>
</dbReference>
<protein>
    <recommendedName>
        <fullName evidence="4">Ribosomal protein</fullName>
    </recommendedName>
</protein>
<organism evidence="2 3">
    <name type="scientific">Pristionchus entomophagus</name>
    <dbReference type="NCBI Taxonomy" id="358040"/>
    <lineage>
        <taxon>Eukaryota</taxon>
        <taxon>Metazoa</taxon>
        <taxon>Ecdysozoa</taxon>
        <taxon>Nematoda</taxon>
        <taxon>Chromadorea</taxon>
        <taxon>Rhabditida</taxon>
        <taxon>Rhabditina</taxon>
        <taxon>Diplogasteromorpha</taxon>
        <taxon>Diplogasteroidea</taxon>
        <taxon>Neodiplogasteridae</taxon>
        <taxon>Pristionchus</taxon>
    </lineage>
</organism>
<evidence type="ECO:0000256" key="1">
    <source>
        <dbReference type="SAM" id="Phobius"/>
    </source>
</evidence>
<dbReference type="EMBL" id="BTSX01000004">
    <property type="protein sequence ID" value="GMS97158.1"/>
    <property type="molecule type" value="Genomic_DNA"/>
</dbReference>
<feature type="non-terminal residue" evidence="2">
    <location>
        <position position="76"/>
    </location>
</feature>
<evidence type="ECO:0000313" key="2">
    <source>
        <dbReference type="EMBL" id="GMS97158.1"/>
    </source>
</evidence>
<feature type="transmembrane region" description="Helical" evidence="1">
    <location>
        <begin position="48"/>
        <end position="66"/>
    </location>
</feature>
<feature type="non-terminal residue" evidence="2">
    <location>
        <position position="1"/>
    </location>
</feature>
<reference evidence="2" key="1">
    <citation type="submission" date="2023-10" db="EMBL/GenBank/DDBJ databases">
        <title>Genome assembly of Pristionchus species.</title>
        <authorList>
            <person name="Yoshida K."/>
            <person name="Sommer R.J."/>
        </authorList>
    </citation>
    <scope>NUCLEOTIDE SEQUENCE</scope>
    <source>
        <strain evidence="2">RS0144</strain>
    </source>
</reference>
<evidence type="ECO:0008006" key="4">
    <source>
        <dbReference type="Google" id="ProtNLM"/>
    </source>
</evidence>
<keyword evidence="1" id="KW-1133">Transmembrane helix</keyword>
<sequence>EVERQPIMGKLLPLTGKNPDGKKLVLVAVKNVDITTDRLKNGKYSSSIPVFVVIWLLSYATDYGFYQARLSHVPFF</sequence>
<comment type="caution">
    <text evidence="2">The sequence shown here is derived from an EMBL/GenBank/DDBJ whole genome shotgun (WGS) entry which is preliminary data.</text>
</comment>
<keyword evidence="3" id="KW-1185">Reference proteome</keyword>
<name>A0AAV5TT11_9BILA</name>
<evidence type="ECO:0000313" key="3">
    <source>
        <dbReference type="Proteomes" id="UP001432027"/>
    </source>
</evidence>
<proteinExistence type="predicted"/>
<keyword evidence="1" id="KW-0812">Transmembrane</keyword>